<organism evidence="2 3">
    <name type="scientific">Blautia hominis</name>
    <dbReference type="NCBI Taxonomy" id="2025493"/>
    <lineage>
        <taxon>Bacteria</taxon>
        <taxon>Bacillati</taxon>
        <taxon>Bacillota</taxon>
        <taxon>Clostridia</taxon>
        <taxon>Lachnospirales</taxon>
        <taxon>Lachnospiraceae</taxon>
        <taxon>Blautia</taxon>
    </lineage>
</organism>
<name>A0ABQ0BDJ8_9FIRM</name>
<dbReference type="Pfam" id="PF08281">
    <property type="entry name" value="Sigma70_r4_2"/>
    <property type="match status" value="1"/>
</dbReference>
<gene>
    <name evidence="2" type="ORF">K040078D81_36490</name>
</gene>
<accession>A0ABQ0BDJ8</accession>
<dbReference type="InterPro" id="IPR036388">
    <property type="entry name" value="WH-like_DNA-bd_sf"/>
</dbReference>
<comment type="caution">
    <text evidence="2">The sequence shown here is derived from an EMBL/GenBank/DDBJ whole genome shotgun (WGS) entry which is preliminary data.</text>
</comment>
<reference evidence="2 3" key="1">
    <citation type="submission" date="2024-04" db="EMBL/GenBank/DDBJ databases">
        <title>Defined microbial consortia suppress multidrug-resistant proinflammatory Enterobacteriaceae via ecological control.</title>
        <authorList>
            <person name="Furuichi M."/>
            <person name="Kawaguchi T."/>
            <person name="Pust M."/>
            <person name="Yasuma K."/>
            <person name="Plichta D."/>
            <person name="Hasegawa N."/>
            <person name="Ohya T."/>
            <person name="Bhattarai S."/>
            <person name="Sasajima S."/>
            <person name="Aoto Y."/>
            <person name="Tuganbaev T."/>
            <person name="Yaginuma M."/>
            <person name="Ueda M."/>
            <person name="Okahashi N."/>
            <person name="Amafuji K."/>
            <person name="Kiridooshi Y."/>
            <person name="Sugita K."/>
            <person name="Strazar M."/>
            <person name="Skelly A."/>
            <person name="Suda W."/>
            <person name="Hattori M."/>
            <person name="Nakamoto N."/>
            <person name="Caballero S."/>
            <person name="Norman J."/>
            <person name="Olle B."/>
            <person name="Tanoue T."/>
            <person name="Arita M."/>
            <person name="Bucci V."/>
            <person name="Atarashi K."/>
            <person name="Xavier R."/>
            <person name="Honda K."/>
        </authorList>
    </citation>
    <scope>NUCLEOTIDE SEQUENCE [LARGE SCALE GENOMIC DNA]</scope>
    <source>
        <strain evidence="3">k04-0078-D8-1</strain>
    </source>
</reference>
<dbReference type="InterPro" id="IPR013324">
    <property type="entry name" value="RNA_pol_sigma_r3/r4-like"/>
</dbReference>
<evidence type="ECO:0000259" key="1">
    <source>
        <dbReference type="Pfam" id="PF08281"/>
    </source>
</evidence>
<keyword evidence="3" id="KW-1185">Reference proteome</keyword>
<sequence>MEDTLRIYSFYEKQINGEKQYYVSFRDGQGEWQEAEVSAEIFEEMQDLMRKERNYIRSDERHLEYLELSEAAQHKRSVHTEINVEEQILSKLRMEELKAAIEALPSIQRRRFLLRYEMDMTFEQIARIEGCTSRAVQHSVEAAKKNIPKKIKRFEN</sequence>
<evidence type="ECO:0000313" key="3">
    <source>
        <dbReference type="Proteomes" id="UP001600943"/>
    </source>
</evidence>
<evidence type="ECO:0000313" key="2">
    <source>
        <dbReference type="EMBL" id="GAA6409532.1"/>
    </source>
</evidence>
<dbReference type="RefSeq" id="WP_390407348.1">
    <property type="nucleotide sequence ID" value="NZ_BAABYW010000001.1"/>
</dbReference>
<dbReference type="Proteomes" id="UP001600943">
    <property type="component" value="Unassembled WGS sequence"/>
</dbReference>
<protein>
    <recommendedName>
        <fullName evidence="1">RNA polymerase sigma factor 70 region 4 type 2 domain-containing protein</fullName>
    </recommendedName>
</protein>
<dbReference type="Gene3D" id="1.10.10.10">
    <property type="entry name" value="Winged helix-like DNA-binding domain superfamily/Winged helix DNA-binding domain"/>
    <property type="match status" value="1"/>
</dbReference>
<dbReference type="EMBL" id="BAABYW010000001">
    <property type="protein sequence ID" value="GAA6409532.1"/>
    <property type="molecule type" value="Genomic_DNA"/>
</dbReference>
<proteinExistence type="predicted"/>
<dbReference type="InterPro" id="IPR013249">
    <property type="entry name" value="RNA_pol_sigma70_r4_t2"/>
</dbReference>
<feature type="domain" description="RNA polymerase sigma factor 70 region 4 type 2" evidence="1">
    <location>
        <begin position="95"/>
        <end position="146"/>
    </location>
</feature>
<dbReference type="SUPFAM" id="SSF88659">
    <property type="entry name" value="Sigma3 and sigma4 domains of RNA polymerase sigma factors"/>
    <property type="match status" value="1"/>
</dbReference>